<dbReference type="AlphaFoldDB" id="A0AA40C4E2"/>
<keyword evidence="9" id="KW-1185">Reference proteome</keyword>
<proteinExistence type="inferred from homology"/>
<reference evidence="8" key="1">
    <citation type="submission" date="2023-06" db="EMBL/GenBank/DDBJ databases">
        <title>Genome-scale phylogeny and comparative genomics of the fungal order Sordariales.</title>
        <authorList>
            <consortium name="Lawrence Berkeley National Laboratory"/>
            <person name="Hensen N."/>
            <person name="Bonometti L."/>
            <person name="Westerberg I."/>
            <person name="Brannstrom I.O."/>
            <person name="Guillou S."/>
            <person name="Cros-Aarteil S."/>
            <person name="Calhoun S."/>
            <person name="Haridas S."/>
            <person name="Kuo A."/>
            <person name="Mondo S."/>
            <person name="Pangilinan J."/>
            <person name="Riley R."/>
            <person name="Labutti K."/>
            <person name="Andreopoulos B."/>
            <person name="Lipzen A."/>
            <person name="Chen C."/>
            <person name="Yanf M."/>
            <person name="Daum C."/>
            <person name="Ng V."/>
            <person name="Clum A."/>
            <person name="Steindorff A."/>
            <person name="Ohm R."/>
            <person name="Martin F."/>
            <person name="Silar P."/>
            <person name="Natvig D."/>
            <person name="Lalanne C."/>
            <person name="Gautier V."/>
            <person name="Ament-Velasquez S.L."/>
            <person name="Kruys A."/>
            <person name="Hutchinson M.I."/>
            <person name="Powell A.J."/>
            <person name="Barry K."/>
            <person name="Miller A.N."/>
            <person name="Grigoriev I.V."/>
            <person name="Debuchy R."/>
            <person name="Gladieux P."/>
            <person name="Thoren M.H."/>
            <person name="Johannesson H."/>
        </authorList>
    </citation>
    <scope>NUCLEOTIDE SEQUENCE</scope>
    <source>
        <strain evidence="8">CBS 606.72</strain>
    </source>
</reference>
<keyword evidence="2 6" id="KW-0812">Transmembrane</keyword>
<evidence type="ECO:0000256" key="6">
    <source>
        <dbReference type="SAM" id="Phobius"/>
    </source>
</evidence>
<keyword evidence="3 6" id="KW-1133">Transmembrane helix</keyword>
<feature type="transmembrane region" description="Helical" evidence="6">
    <location>
        <begin position="52"/>
        <end position="71"/>
    </location>
</feature>
<keyword evidence="4 6" id="KW-0472">Membrane</keyword>
<evidence type="ECO:0000259" key="7">
    <source>
        <dbReference type="Pfam" id="PF20684"/>
    </source>
</evidence>
<evidence type="ECO:0000256" key="2">
    <source>
        <dbReference type="ARBA" id="ARBA00022692"/>
    </source>
</evidence>
<dbReference type="Pfam" id="PF20684">
    <property type="entry name" value="Fung_rhodopsin"/>
    <property type="match status" value="1"/>
</dbReference>
<protein>
    <recommendedName>
        <fullName evidence="7">Rhodopsin domain-containing protein</fullName>
    </recommendedName>
</protein>
<accession>A0AA40C4E2</accession>
<evidence type="ECO:0000256" key="1">
    <source>
        <dbReference type="ARBA" id="ARBA00004141"/>
    </source>
</evidence>
<feature type="transmembrane region" description="Helical" evidence="6">
    <location>
        <begin position="21"/>
        <end position="40"/>
    </location>
</feature>
<dbReference type="InterPro" id="IPR049326">
    <property type="entry name" value="Rhodopsin_dom_fungi"/>
</dbReference>
<dbReference type="Proteomes" id="UP001175000">
    <property type="component" value="Unassembled WGS sequence"/>
</dbReference>
<name>A0AA40C4E2_9PEZI</name>
<evidence type="ECO:0000256" key="3">
    <source>
        <dbReference type="ARBA" id="ARBA00022989"/>
    </source>
</evidence>
<evidence type="ECO:0000313" key="9">
    <source>
        <dbReference type="Proteomes" id="UP001175000"/>
    </source>
</evidence>
<dbReference type="EMBL" id="JAULSU010000003">
    <property type="protein sequence ID" value="KAK0624349.1"/>
    <property type="molecule type" value="Genomic_DNA"/>
</dbReference>
<feature type="transmembrane region" description="Helical" evidence="6">
    <location>
        <begin position="129"/>
        <end position="150"/>
    </location>
</feature>
<feature type="domain" description="Rhodopsin" evidence="7">
    <location>
        <begin position="36"/>
        <end position="283"/>
    </location>
</feature>
<dbReference type="PANTHER" id="PTHR33048:SF42">
    <property type="entry name" value="INTEGRAL MEMBRANE PROTEIN"/>
    <property type="match status" value="1"/>
</dbReference>
<dbReference type="PANTHER" id="PTHR33048">
    <property type="entry name" value="PTH11-LIKE INTEGRAL MEMBRANE PROTEIN (AFU_ORTHOLOGUE AFUA_5G11245)"/>
    <property type="match status" value="1"/>
</dbReference>
<evidence type="ECO:0000256" key="5">
    <source>
        <dbReference type="ARBA" id="ARBA00038359"/>
    </source>
</evidence>
<evidence type="ECO:0000313" key="8">
    <source>
        <dbReference type="EMBL" id="KAK0624349.1"/>
    </source>
</evidence>
<feature type="transmembrane region" description="Helical" evidence="6">
    <location>
        <begin position="220"/>
        <end position="245"/>
    </location>
</feature>
<feature type="transmembrane region" description="Helical" evidence="6">
    <location>
        <begin position="91"/>
        <end position="109"/>
    </location>
</feature>
<evidence type="ECO:0000256" key="4">
    <source>
        <dbReference type="ARBA" id="ARBA00023136"/>
    </source>
</evidence>
<comment type="similarity">
    <text evidence="5">Belongs to the SAT4 family.</text>
</comment>
<dbReference type="GO" id="GO:0016020">
    <property type="term" value="C:membrane"/>
    <property type="evidence" value="ECO:0007669"/>
    <property type="project" value="UniProtKB-SubCell"/>
</dbReference>
<organism evidence="8 9">
    <name type="scientific">Immersiella caudata</name>
    <dbReference type="NCBI Taxonomy" id="314043"/>
    <lineage>
        <taxon>Eukaryota</taxon>
        <taxon>Fungi</taxon>
        <taxon>Dikarya</taxon>
        <taxon>Ascomycota</taxon>
        <taxon>Pezizomycotina</taxon>
        <taxon>Sordariomycetes</taxon>
        <taxon>Sordariomycetidae</taxon>
        <taxon>Sordariales</taxon>
        <taxon>Lasiosphaeriaceae</taxon>
        <taxon>Immersiella</taxon>
    </lineage>
</organism>
<sequence length="297" mass="32586">MENDSGQAEGEKVDFGPLLNLSIWTLSGAATGFLGLRIWAKVQRGRCLWYDDHFLVAAWAALIASCIVQSVSVQLGFGKEFGAIAPELVGTARLVSVIAGFLLILAACWSKTSFALTLLRISQGWPRRWVIFVICTTNFFFVASGVIHWAQCWPLRLLWEQELKGECLPIQIVNGYNMFVAAYSGVMDIALGLLPWFIFRTGGSLTQLDSEKSRLQRKEKIGISVAMSMAVFAGITSFLKIYAIIRVNMPNAQPEHVVGLMVLGTAEGAITIMAVSIPVLRTLQGTLKAEVVGLQFR</sequence>
<feature type="transmembrane region" description="Helical" evidence="6">
    <location>
        <begin position="257"/>
        <end position="280"/>
    </location>
</feature>
<dbReference type="InterPro" id="IPR052337">
    <property type="entry name" value="SAT4-like"/>
</dbReference>
<feature type="transmembrane region" description="Helical" evidence="6">
    <location>
        <begin position="178"/>
        <end position="199"/>
    </location>
</feature>
<comment type="caution">
    <text evidence="8">The sequence shown here is derived from an EMBL/GenBank/DDBJ whole genome shotgun (WGS) entry which is preliminary data.</text>
</comment>
<comment type="subcellular location">
    <subcellularLocation>
        <location evidence="1">Membrane</location>
        <topology evidence="1">Multi-pass membrane protein</topology>
    </subcellularLocation>
</comment>
<gene>
    <name evidence="8" type="ORF">B0T14DRAFT_454603</name>
</gene>